<feature type="compositionally biased region" description="Basic and acidic residues" evidence="10">
    <location>
        <begin position="39"/>
        <end position="54"/>
    </location>
</feature>
<dbReference type="AlphaFoldDB" id="A0A914EGS7"/>
<comment type="catalytic activity">
    <reaction evidence="1">
        <text>[E2 ubiquitin-conjugating enzyme]-S-ubiquitinyl-L-cysteine + [acceptor protein]-L-lysine = [E2 ubiquitin-conjugating enzyme]-L-cysteine + [acceptor protein]-N(6)-ubiquitinyl-L-lysine.</text>
        <dbReference type="EC" id="2.3.2.31"/>
    </reaction>
</comment>
<dbReference type="GO" id="GO:0008270">
    <property type="term" value="F:zinc ion binding"/>
    <property type="evidence" value="ECO:0007669"/>
    <property type="project" value="UniProtKB-KW"/>
</dbReference>
<reference evidence="15" key="1">
    <citation type="submission" date="2022-11" db="UniProtKB">
        <authorList>
            <consortium name="WormBaseParasite"/>
        </authorList>
    </citation>
    <scope>IDENTIFICATION</scope>
</reference>
<dbReference type="GO" id="GO:0061630">
    <property type="term" value="F:ubiquitin protein ligase activity"/>
    <property type="evidence" value="ECO:0007669"/>
    <property type="project" value="UniProtKB-EC"/>
</dbReference>
<dbReference type="EC" id="2.3.2.31" evidence="2"/>
<name>A0A914EGS7_9BILA</name>
<dbReference type="InterPro" id="IPR002867">
    <property type="entry name" value="IBR_dom"/>
</dbReference>
<evidence type="ECO:0000259" key="13">
    <source>
        <dbReference type="PROSITE" id="PS51873"/>
    </source>
</evidence>
<keyword evidence="11" id="KW-0472">Membrane</keyword>
<dbReference type="CDD" id="cd20335">
    <property type="entry name" value="BRcat_RBR"/>
    <property type="match status" value="1"/>
</dbReference>
<dbReference type="PANTHER" id="PTHR11685">
    <property type="entry name" value="RBR FAMILY RING FINGER AND IBR DOMAIN-CONTAINING"/>
    <property type="match status" value="1"/>
</dbReference>
<evidence type="ECO:0000259" key="12">
    <source>
        <dbReference type="PROSITE" id="PS50089"/>
    </source>
</evidence>
<dbReference type="Gene3D" id="3.30.40.10">
    <property type="entry name" value="Zinc/RING finger domain, C3HC4 (zinc finger)"/>
    <property type="match status" value="1"/>
</dbReference>
<keyword evidence="4" id="KW-0479">Metal-binding</keyword>
<evidence type="ECO:0000256" key="11">
    <source>
        <dbReference type="SAM" id="Phobius"/>
    </source>
</evidence>
<evidence type="ECO:0000256" key="8">
    <source>
        <dbReference type="ARBA" id="ARBA00022833"/>
    </source>
</evidence>
<dbReference type="SUPFAM" id="SSF57850">
    <property type="entry name" value="RING/U-box"/>
    <property type="match status" value="2"/>
</dbReference>
<keyword evidence="8" id="KW-0862">Zinc</keyword>
<evidence type="ECO:0000256" key="1">
    <source>
        <dbReference type="ARBA" id="ARBA00001798"/>
    </source>
</evidence>
<evidence type="ECO:0000256" key="3">
    <source>
        <dbReference type="ARBA" id="ARBA00022679"/>
    </source>
</evidence>
<evidence type="ECO:0000256" key="4">
    <source>
        <dbReference type="ARBA" id="ARBA00022723"/>
    </source>
</evidence>
<feature type="region of interest" description="Disordered" evidence="10">
    <location>
        <begin position="20"/>
        <end position="60"/>
    </location>
</feature>
<keyword evidence="11" id="KW-1133">Transmembrane helix</keyword>
<keyword evidence="3" id="KW-0808">Transferase</keyword>
<evidence type="ECO:0000256" key="6">
    <source>
        <dbReference type="ARBA" id="ARBA00022771"/>
    </source>
</evidence>
<keyword evidence="11" id="KW-0812">Transmembrane</keyword>
<keyword evidence="14" id="KW-1185">Reference proteome</keyword>
<protein>
    <recommendedName>
        <fullName evidence="2">RBR-type E3 ubiquitin transferase</fullName>
        <ecNumber evidence="2">2.3.2.31</ecNumber>
    </recommendedName>
</protein>
<sequence length="602" mass="69947">MKSANLSSLLEEVAIKQGYQPKQPVKKKDTKSPPKTFTKKKENFPESQENEDKSIPPPVKPNYILDQIDHSCFELTDKTFQICKEVFPNVGFIIIEKNSNEPFVLIARNFEDPSKTSYYKQAQRAENEATSSKTTPKSTPIYTEIIPKSNFIKSKCLSLQVAKEKALILESSQLGTPQKTTTDHPLKDFFLCRVCETDDSESPTGFALSSCIHYFCLECWHEYLTLDSTNSLECMEYDCSTSFHPEILSYYFKRDLVNKFIDVISTRRMMQKDFIECRQCGRVSFLKNFDVNKSNDKKVVCDCGVVYCIDCKLRVHLPLTCEEKRMFTSKDNESNSIFHVSNDSKCPRCGSLIEKTEGCNHMTCICRFEFCYLCEKPYSPSHSCDPDDMRTPHIMIDNVLNLPEQAVKEILNWFMKRQHVNLWQLKKKYRTKRDISTAFNVVEQYSQECLKALLYSGEVIPSVKRLAINFRIDRGYGKLNIADNILEVYDSVKDLTTQFIANPFFAVDSFFFLSGLLLAFLWFKEYKKDKKKVMSLRGWGLFYLHRVIRLSPPYYLAFLFFVFVYPTLFHNMPLWIPPDYIYHTNDDPCPIKVDNPKESDGT</sequence>
<dbReference type="WBParaSite" id="ACRNAN_scaffold799.g26354.t1">
    <property type="protein sequence ID" value="ACRNAN_scaffold799.g26354.t1"/>
    <property type="gene ID" value="ACRNAN_scaffold799.g26354"/>
</dbReference>
<dbReference type="PROSITE" id="PS51873">
    <property type="entry name" value="TRIAD"/>
    <property type="match status" value="1"/>
</dbReference>
<keyword evidence="7" id="KW-0833">Ubl conjugation pathway</keyword>
<dbReference type="Gene3D" id="1.20.120.1750">
    <property type="match status" value="1"/>
</dbReference>
<dbReference type="InterPro" id="IPR044066">
    <property type="entry name" value="TRIAD_supradom"/>
</dbReference>
<feature type="transmembrane region" description="Helical" evidence="11">
    <location>
        <begin position="504"/>
        <end position="523"/>
    </location>
</feature>
<keyword evidence="6 9" id="KW-0863">Zinc-finger</keyword>
<dbReference type="Proteomes" id="UP000887540">
    <property type="component" value="Unplaced"/>
</dbReference>
<evidence type="ECO:0000256" key="5">
    <source>
        <dbReference type="ARBA" id="ARBA00022737"/>
    </source>
</evidence>
<dbReference type="InterPro" id="IPR031127">
    <property type="entry name" value="E3_UB_ligase_RBR"/>
</dbReference>
<dbReference type="InterPro" id="IPR001841">
    <property type="entry name" value="Znf_RING"/>
</dbReference>
<dbReference type="GO" id="GO:0016567">
    <property type="term" value="P:protein ubiquitination"/>
    <property type="evidence" value="ECO:0007669"/>
    <property type="project" value="InterPro"/>
</dbReference>
<proteinExistence type="predicted"/>
<organism evidence="14 15">
    <name type="scientific">Acrobeloides nanus</name>
    <dbReference type="NCBI Taxonomy" id="290746"/>
    <lineage>
        <taxon>Eukaryota</taxon>
        <taxon>Metazoa</taxon>
        <taxon>Ecdysozoa</taxon>
        <taxon>Nematoda</taxon>
        <taxon>Chromadorea</taxon>
        <taxon>Rhabditida</taxon>
        <taxon>Tylenchina</taxon>
        <taxon>Cephalobomorpha</taxon>
        <taxon>Cephaloboidea</taxon>
        <taxon>Cephalobidae</taxon>
        <taxon>Acrobeloides</taxon>
    </lineage>
</organism>
<evidence type="ECO:0000256" key="10">
    <source>
        <dbReference type="SAM" id="MobiDB-lite"/>
    </source>
</evidence>
<keyword evidence="5" id="KW-0677">Repeat</keyword>
<dbReference type="InterPro" id="IPR013083">
    <property type="entry name" value="Znf_RING/FYVE/PHD"/>
</dbReference>
<feature type="transmembrane region" description="Helical" evidence="11">
    <location>
        <begin position="554"/>
        <end position="576"/>
    </location>
</feature>
<dbReference type="PROSITE" id="PS50089">
    <property type="entry name" value="ZF_RING_2"/>
    <property type="match status" value="1"/>
</dbReference>
<evidence type="ECO:0000256" key="7">
    <source>
        <dbReference type="ARBA" id="ARBA00022786"/>
    </source>
</evidence>
<evidence type="ECO:0000313" key="14">
    <source>
        <dbReference type="Proteomes" id="UP000887540"/>
    </source>
</evidence>
<dbReference type="Pfam" id="PF22191">
    <property type="entry name" value="IBR_1"/>
    <property type="match status" value="1"/>
</dbReference>
<evidence type="ECO:0000313" key="15">
    <source>
        <dbReference type="WBParaSite" id="ACRNAN_scaffold799.g26354.t1"/>
    </source>
</evidence>
<accession>A0A914EGS7</accession>
<feature type="domain" description="RING-type" evidence="13">
    <location>
        <begin position="188"/>
        <end position="388"/>
    </location>
</feature>
<evidence type="ECO:0000256" key="2">
    <source>
        <dbReference type="ARBA" id="ARBA00012251"/>
    </source>
</evidence>
<feature type="domain" description="RING-type" evidence="12">
    <location>
        <begin position="192"/>
        <end position="234"/>
    </location>
</feature>
<evidence type="ECO:0000256" key="9">
    <source>
        <dbReference type="PROSITE-ProRule" id="PRU00175"/>
    </source>
</evidence>
<dbReference type="SMART" id="SM00647">
    <property type="entry name" value="IBR"/>
    <property type="match status" value="2"/>
</dbReference>
<dbReference type="CDD" id="cd22584">
    <property type="entry name" value="Rcat_RBR_unk"/>
    <property type="match status" value="1"/>
</dbReference>